<dbReference type="HOGENOM" id="CLU_112318_0_0_0"/>
<dbReference type="RefSeq" id="WP_013181753.1">
    <property type="nucleotide sequence ID" value="NC_014225.1"/>
</dbReference>
<dbReference type="KEGG" id="wch:wcw_0666"/>
<dbReference type="AlphaFoldDB" id="D6YV73"/>
<evidence type="ECO:0008006" key="3">
    <source>
        <dbReference type="Google" id="ProtNLM"/>
    </source>
</evidence>
<proteinExistence type="predicted"/>
<organism evidence="1 2">
    <name type="scientific">Waddlia chondrophila (strain ATCC VR-1470 / WSU 86-1044)</name>
    <dbReference type="NCBI Taxonomy" id="716544"/>
    <lineage>
        <taxon>Bacteria</taxon>
        <taxon>Pseudomonadati</taxon>
        <taxon>Chlamydiota</taxon>
        <taxon>Chlamydiia</taxon>
        <taxon>Parachlamydiales</taxon>
        <taxon>Waddliaceae</taxon>
        <taxon>Waddlia</taxon>
    </lineage>
</organism>
<gene>
    <name evidence="1" type="ordered locus">wcw_0666</name>
</gene>
<keyword evidence="2" id="KW-1185">Reference proteome</keyword>
<dbReference type="STRING" id="716544.wcw_0666"/>
<dbReference type="EMBL" id="CP001928">
    <property type="protein sequence ID" value="ADI38034.1"/>
    <property type="molecule type" value="Genomic_DNA"/>
</dbReference>
<reference evidence="1 2" key="1">
    <citation type="journal article" date="2010" name="PLoS ONE">
        <title>The Waddlia genome: a window into chlamydial biology.</title>
        <authorList>
            <person name="Bertelli C."/>
            <person name="Collyn F."/>
            <person name="Croxatto A."/>
            <person name="Ruckert C."/>
            <person name="Polkinghorne A."/>
            <person name="Kebbi-Beghdadi C."/>
            <person name="Goesmann A."/>
            <person name="Vaughan L."/>
            <person name="Greub G."/>
        </authorList>
    </citation>
    <scope>NUCLEOTIDE SEQUENCE [LARGE SCALE GENOMIC DNA]</scope>
    <source>
        <strain evidence="2">ATCC VR-1470 / WSU 86-1044</strain>
    </source>
</reference>
<evidence type="ECO:0000313" key="1">
    <source>
        <dbReference type="EMBL" id="ADI38034.1"/>
    </source>
</evidence>
<dbReference type="eggNOG" id="ENOG5032B21">
    <property type="taxonomic scope" value="Bacteria"/>
</dbReference>
<protein>
    <recommendedName>
        <fullName evidence="3">CRISPR-associated RAMP superfamily protein</fullName>
    </recommendedName>
</protein>
<evidence type="ECO:0000313" key="2">
    <source>
        <dbReference type="Proteomes" id="UP000001505"/>
    </source>
</evidence>
<name>D6YV73_WADCW</name>
<sequence length="196" mass="21918">MALLKAKISIKGKRPLLFHRFSVDSIPLERQERTGVAGNNPEEWKNTVLKTQDNQLYLESSYIFGCLRDGGKHIKSGRGTLQAKVASTLVVLEEIILLDQYLPSEELLTQDKTQPVYLDIRGVKNPNSKGSMHIRYRVAAAPGWSTSFSIEWENTLISRNEMTSILNSAGSFVGLGDGRSIGFGRFEVTKFKVQTQ</sequence>
<accession>D6YV73</accession>
<dbReference type="Proteomes" id="UP000001505">
    <property type="component" value="Chromosome"/>
</dbReference>
<dbReference type="OrthoDB" id="489583at2"/>